<feature type="region of interest" description="Disordered" evidence="1">
    <location>
        <begin position="697"/>
        <end position="724"/>
    </location>
</feature>
<sequence length="835" mass="93070">MGNVVQADSSELSCQKHLFSLPEGVVYLNCASRSPMLRSVEEIGHKAVSLKNHPWRIADDGIADQVRAQFARLVHCDAKDVALVPSTSYAISQVAHNILKLGHIRAGEAVIILQDQMSSNVYAWQRLCREASARLVAVPRGSESQWNKALEESIRAETAAGHRIAVCAVPHFLWTDGSPVDLPHLRKLLDDAAGTAASRSLLVVDATQSLGVVPIHVKDWKIDWLACSVHKWLFGPYGLSLVYASEEWSNDAKTEPIVQDEHNRLGADGDVCLAFDLARPGYSETFQNGAKKFDAGGRMNPILLPMVAGALEQVLQWQPERIAAKLEVLTRRCAAAARALGLQVLPHAPHFLGIRPPVGQEFSDAWADAAAGYLKEHGIHVSSRAGCLRVAPHLYNTEEDIDMLLDALDRFQSHNAPTGPCPSREKERPSGDSMGGRQSETVVSTPICSSISHRARGTAVAVAVFGTAKLGREALLRGMRWQPCDQNLSFRDTWHWLPREEEEELALLLMNTTKYTCRRMARFDYLAQPDTVFFPLFHELLEPISLKEALEELLDCHKRFDPSCWACTMDEEVVSSAASVVTTQQGSFATQFFIGDDDSSSAPESHTLDCENFYIGDETKSSGEHWEMESIFECSWSSVKDPLEEHFERASGSDSSDHELSKLNSRETRLVPEVPEQKAADETKVISLADHLDWRSSKTNEKDAETERWRQLHPPGPFATQTTSGCRDIQRQNRVTLQLASLVQTAHPLFDELGREGYVHKRIHRKLHEKVVHFDDAQIKRLGEMCFRDQFAEAVKMDKVLGSARANNCRQDLLCLLHHLTTSTMTSRKSAAMRC</sequence>
<organism evidence="3 4">
    <name type="scientific">Durusdinium trenchii</name>
    <dbReference type="NCBI Taxonomy" id="1381693"/>
    <lineage>
        <taxon>Eukaryota</taxon>
        <taxon>Sar</taxon>
        <taxon>Alveolata</taxon>
        <taxon>Dinophyceae</taxon>
        <taxon>Suessiales</taxon>
        <taxon>Symbiodiniaceae</taxon>
        <taxon>Durusdinium</taxon>
    </lineage>
</organism>
<dbReference type="InterPro" id="IPR015422">
    <property type="entry name" value="PyrdxlP-dep_Trfase_small"/>
</dbReference>
<protein>
    <submittedName>
        <fullName evidence="3">Uncharacterized aminotransferase YcbU</fullName>
    </submittedName>
</protein>
<reference evidence="3 4" key="1">
    <citation type="submission" date="2024-02" db="EMBL/GenBank/DDBJ databases">
        <authorList>
            <person name="Chen Y."/>
            <person name="Shah S."/>
            <person name="Dougan E. K."/>
            <person name="Thang M."/>
            <person name="Chan C."/>
        </authorList>
    </citation>
    <scope>NUCLEOTIDE SEQUENCE [LARGE SCALE GENOMIC DNA]</scope>
</reference>
<keyword evidence="4" id="KW-1185">Reference proteome</keyword>
<feature type="region of interest" description="Disordered" evidence="1">
    <location>
        <begin position="414"/>
        <end position="440"/>
    </location>
</feature>
<dbReference type="PANTHER" id="PTHR43586">
    <property type="entry name" value="CYSTEINE DESULFURASE"/>
    <property type="match status" value="1"/>
</dbReference>
<dbReference type="GO" id="GO:0008483">
    <property type="term" value="F:transaminase activity"/>
    <property type="evidence" value="ECO:0007669"/>
    <property type="project" value="UniProtKB-KW"/>
</dbReference>
<name>A0ABP0K6S9_9DINO</name>
<accession>A0ABP0K6S9</accession>
<dbReference type="EMBL" id="CAXAMM010010158">
    <property type="protein sequence ID" value="CAK9022483.1"/>
    <property type="molecule type" value="Genomic_DNA"/>
</dbReference>
<dbReference type="InterPro" id="IPR000192">
    <property type="entry name" value="Aminotrans_V_dom"/>
</dbReference>
<proteinExistence type="predicted"/>
<keyword evidence="3" id="KW-0808">Transferase</keyword>
<evidence type="ECO:0000256" key="1">
    <source>
        <dbReference type="SAM" id="MobiDB-lite"/>
    </source>
</evidence>
<dbReference type="Proteomes" id="UP001642464">
    <property type="component" value="Unassembled WGS sequence"/>
</dbReference>
<feature type="compositionally biased region" description="Basic and acidic residues" evidence="1">
    <location>
        <begin position="697"/>
        <end position="710"/>
    </location>
</feature>
<evidence type="ECO:0000313" key="4">
    <source>
        <dbReference type="Proteomes" id="UP001642464"/>
    </source>
</evidence>
<dbReference type="Gene3D" id="3.90.1150.10">
    <property type="entry name" value="Aspartate Aminotransferase, domain 1"/>
    <property type="match status" value="1"/>
</dbReference>
<evidence type="ECO:0000313" key="3">
    <source>
        <dbReference type="EMBL" id="CAK9022483.1"/>
    </source>
</evidence>
<gene>
    <name evidence="3" type="ORF">SCF082_LOCUS15805</name>
</gene>
<dbReference type="InterPro" id="IPR015421">
    <property type="entry name" value="PyrdxlP-dep_Trfase_major"/>
</dbReference>
<dbReference type="SUPFAM" id="SSF53383">
    <property type="entry name" value="PLP-dependent transferases"/>
    <property type="match status" value="1"/>
</dbReference>
<keyword evidence="3" id="KW-0032">Aminotransferase</keyword>
<dbReference type="Pfam" id="PF00266">
    <property type="entry name" value="Aminotran_5"/>
    <property type="match status" value="1"/>
</dbReference>
<comment type="caution">
    <text evidence="3">The sequence shown here is derived from an EMBL/GenBank/DDBJ whole genome shotgun (WGS) entry which is preliminary data.</text>
</comment>
<dbReference type="InterPro" id="IPR015424">
    <property type="entry name" value="PyrdxlP-dep_Trfase"/>
</dbReference>
<dbReference type="PANTHER" id="PTHR43586:SF15">
    <property type="entry name" value="BLR3095 PROTEIN"/>
    <property type="match status" value="1"/>
</dbReference>
<feature type="domain" description="Aminotransferase class V" evidence="2">
    <location>
        <begin position="63"/>
        <end position="252"/>
    </location>
</feature>
<evidence type="ECO:0000259" key="2">
    <source>
        <dbReference type="Pfam" id="PF00266"/>
    </source>
</evidence>
<dbReference type="Gene3D" id="3.40.640.10">
    <property type="entry name" value="Type I PLP-dependent aspartate aminotransferase-like (Major domain)"/>
    <property type="match status" value="1"/>
</dbReference>